<comment type="caution">
    <text evidence="4">The sequence shown here is derived from an EMBL/GenBank/DDBJ whole genome shotgun (WGS) entry which is preliminary data.</text>
</comment>
<dbReference type="InterPro" id="IPR027417">
    <property type="entry name" value="P-loop_NTPase"/>
</dbReference>
<feature type="region of interest" description="Disordered" evidence="2">
    <location>
        <begin position="466"/>
        <end position="485"/>
    </location>
</feature>
<proteinExistence type="predicted"/>
<dbReference type="EMBL" id="JAAAPO010000004">
    <property type="protein sequence ID" value="NBC37290.1"/>
    <property type="molecule type" value="Genomic_DNA"/>
</dbReference>
<dbReference type="InterPro" id="IPR000212">
    <property type="entry name" value="DNA_helicase_UvrD/REP"/>
</dbReference>
<dbReference type="PANTHER" id="PTHR11070">
    <property type="entry name" value="UVRD / RECB / PCRA DNA HELICASE FAMILY MEMBER"/>
    <property type="match status" value="1"/>
</dbReference>
<dbReference type="Gene3D" id="3.40.50.300">
    <property type="entry name" value="P-loop containing nucleotide triphosphate hydrolases"/>
    <property type="match status" value="2"/>
</dbReference>
<dbReference type="SUPFAM" id="SSF52540">
    <property type="entry name" value="P-loop containing nucleoside triphosphate hydrolases"/>
    <property type="match status" value="1"/>
</dbReference>
<reference evidence="5" key="1">
    <citation type="submission" date="2020-01" db="EMBL/GenBank/DDBJ databases">
        <title>Sphingomonas sp. strain CSW-10.</title>
        <authorList>
            <person name="Chen W.-M."/>
        </authorList>
    </citation>
    <scope>NUCLEOTIDE SEQUENCE [LARGE SCALE GENOMIC DNA]</scope>
    <source>
        <strain evidence="5">FSY-8</strain>
    </source>
</reference>
<dbReference type="InterPro" id="IPR027785">
    <property type="entry name" value="UvrD-like_helicase_C"/>
</dbReference>
<evidence type="ECO:0000259" key="3">
    <source>
        <dbReference type="Pfam" id="PF13538"/>
    </source>
</evidence>
<dbReference type="RefSeq" id="WP_161719129.1">
    <property type="nucleotide sequence ID" value="NZ_JAAAPO010000004.1"/>
</dbReference>
<feature type="domain" description="UvrD-like helicase C-terminal" evidence="3">
    <location>
        <begin position="819"/>
        <end position="866"/>
    </location>
</feature>
<evidence type="ECO:0000256" key="2">
    <source>
        <dbReference type="SAM" id="MobiDB-lite"/>
    </source>
</evidence>
<accession>A0ABW9XFF8</accession>
<dbReference type="PANTHER" id="PTHR11070:SF2">
    <property type="entry name" value="ATP-DEPENDENT DNA HELICASE SRS2"/>
    <property type="match status" value="1"/>
</dbReference>
<protein>
    <recommendedName>
        <fullName evidence="1">DNA 3'-5' helicase II</fullName>
    </recommendedName>
</protein>
<dbReference type="Pfam" id="PF13538">
    <property type="entry name" value="UvrD_C_2"/>
    <property type="match status" value="1"/>
</dbReference>
<sequence>MDKLRQVAEEALNTFGAIADAATLRLQEKGISLGSLAVVNEATAESIAKDMRERNAQRVSDCLHLRREPTIARLVVADDDDREEVIYISPVGTVDTRGIKSCSYLSPKGRLAALRPGDGEEIHIPGGKRWFYVVEKVTFQPGEWSGEWDSRPAVEFREQETPRTIKSLRELLRGGLVLEGEQDALAAWLGSDDEYENGLIEDGIVKETLTAMQLRVKQLLDRYQDEILRLPLDTRIAVLGPPGTGKTTTMIKRLRRTVDVRHLEEAEQELVMEASQSSLDHADSWIMFTPTELLRLYVKEALGKQGVPVHDQRLQVWDDYRREIAKRPLNLLRTAVRRGLVLKSDAGILQADTLTNQTAWFEAFDAFQREDFASQLVVEAERLAASQDARQALAGRQVKGAIDRSAERVTVLLSELAGRSAELREIAAGIGQESRVDLQRPLDSFARSPGFLDALAEFVGSLSADAEDDLDDDTEDEDDEVENQNSLVGRRQIADIFRRAMRARAIGQASGRAPGANTRAGKILAFITARGLELPDLRRVGERLLIQRAASRLARAPHAWLSGLSLRYRKFRRAMRAEGQWYAPGPLGAQDVQPAELDLIILAILSQAREMTTNVTLMVRLGDNRPALLEAAAELRRNQVLVDEATDFSPLQLAAMRALADTRTDAVFISGDFNQRLTIWGSRSTDELEWAVPGVKVSPISVTYRQSRKLAAFAGSLAQLQGATVTEQSPEDFKDNEGWNPVLGTGLADPDDLAEWLAERIREIGVLMSDGVMPSIALLVDDEGKLDDLAAALNPRLEEMNMRAVACPRGLVKGQEGDIRIFDVQHVKGLEFEAVFFIGIENLAIHKPDLFDRYLYVGATRAATFLGLAVAGDHLPEGIRALESDLINRWPARM</sequence>
<name>A0ABW9XFF8_9SPHN</name>
<keyword evidence="5" id="KW-1185">Reference proteome</keyword>
<dbReference type="Proteomes" id="UP000753724">
    <property type="component" value="Unassembled WGS sequence"/>
</dbReference>
<evidence type="ECO:0000313" key="4">
    <source>
        <dbReference type="EMBL" id="NBC37290.1"/>
    </source>
</evidence>
<keyword evidence="4" id="KW-0547">Nucleotide-binding</keyword>
<evidence type="ECO:0000313" key="5">
    <source>
        <dbReference type="Proteomes" id="UP000753724"/>
    </source>
</evidence>
<dbReference type="GO" id="GO:0005524">
    <property type="term" value="F:ATP binding"/>
    <property type="evidence" value="ECO:0007669"/>
    <property type="project" value="UniProtKB-KW"/>
</dbReference>
<organism evidence="4 5">
    <name type="scientific">Novosphingobium ovatum</name>
    <dbReference type="NCBI Taxonomy" id="1908523"/>
    <lineage>
        <taxon>Bacteria</taxon>
        <taxon>Pseudomonadati</taxon>
        <taxon>Pseudomonadota</taxon>
        <taxon>Alphaproteobacteria</taxon>
        <taxon>Sphingomonadales</taxon>
        <taxon>Sphingomonadaceae</taxon>
        <taxon>Novosphingobium</taxon>
    </lineage>
</organism>
<evidence type="ECO:0000256" key="1">
    <source>
        <dbReference type="ARBA" id="ARBA00034923"/>
    </source>
</evidence>
<keyword evidence="4" id="KW-0067">ATP-binding</keyword>
<gene>
    <name evidence="4" type="ORF">GTZ99_12060</name>
</gene>
<feature type="compositionally biased region" description="Acidic residues" evidence="2">
    <location>
        <begin position="466"/>
        <end position="482"/>
    </location>
</feature>